<sequence>MISRLAGDSIWSRYSLALSGIQAVVIVALEAVIFRLHSIETADIKRAFVPANYALYHPPLHNITGPLEAEIAQTTSVLSVYHVLFIVAQIFQLILLCDAMFNKNTIQIMALVAFNAAMVAYAGVQVKQASDILVKTEGSNTLANMILNIFAVNPSATPYHASKPYEIAVVVLMVIFASGFAFIAYKLYKEFGWSIYKKIGADLAMRDMYKIYQIFIMILKFDIFFQLGFSAQFLSVIILAYNSVADDKDNGGPSPSAQASFRNILIIHLVLSVGACIVLPVLAWRGLKRECNYSMAAFISGGLGTLVYNIIKLNQVFEDPARFAGANKFLTFFLVLNLLLGVVTLYLAWLCTKNFNNGLNAHIGKVSGTNIYPMESVSGPSKRWSIE</sequence>
<keyword evidence="1" id="KW-0472">Membrane</keyword>
<feature type="transmembrane region" description="Helical" evidence="1">
    <location>
        <begin position="80"/>
        <end position="101"/>
    </location>
</feature>
<reference evidence="2 3" key="1">
    <citation type="submission" date="2016-05" db="EMBL/GenBank/DDBJ databases">
        <title>Genome sequencing reveals origins of a unique bacterial endosymbiosis in the earliest lineages of terrestrial Fungi.</title>
        <authorList>
            <consortium name="DOE Joint Genome Institute"/>
            <person name="Uehling J."/>
            <person name="Gryganskyi A."/>
            <person name="Hameed K."/>
            <person name="Tschaplinski T."/>
            <person name="Misztal P."/>
            <person name="Wu S."/>
            <person name="Desiro A."/>
            <person name="Vande Pol N."/>
            <person name="Du Z.-Y."/>
            <person name="Zienkiewicz A."/>
            <person name="Zienkiewicz K."/>
            <person name="Morin E."/>
            <person name="Tisserant E."/>
            <person name="Splivallo R."/>
            <person name="Hainaut M."/>
            <person name="Henrissat B."/>
            <person name="Ohm R."/>
            <person name="Kuo A."/>
            <person name="Yan J."/>
            <person name="Lipzen A."/>
            <person name="Nolan M."/>
            <person name="Labutti K."/>
            <person name="Barry K."/>
            <person name="Goldstein A."/>
            <person name="Labbe J."/>
            <person name="Schadt C."/>
            <person name="Tuskan G."/>
            <person name="Grigoriev I."/>
            <person name="Martin F."/>
            <person name="Vilgalys R."/>
            <person name="Bonito G."/>
        </authorList>
    </citation>
    <scope>NUCLEOTIDE SEQUENCE [LARGE SCALE GENOMIC DNA]</scope>
    <source>
        <strain evidence="2 3">AG-77</strain>
    </source>
</reference>
<dbReference type="OrthoDB" id="2448307at2759"/>
<keyword evidence="1" id="KW-1133">Transmembrane helix</keyword>
<feature type="transmembrane region" description="Helical" evidence="1">
    <location>
        <begin position="167"/>
        <end position="188"/>
    </location>
</feature>
<gene>
    <name evidence="2" type="ORF">K457DRAFT_20590</name>
</gene>
<feature type="transmembrane region" description="Helical" evidence="1">
    <location>
        <begin position="331"/>
        <end position="351"/>
    </location>
</feature>
<feature type="transmembrane region" description="Helical" evidence="1">
    <location>
        <begin position="12"/>
        <end position="34"/>
    </location>
</feature>
<dbReference type="AlphaFoldDB" id="A0A197JU21"/>
<dbReference type="EMBL" id="KV442052">
    <property type="protein sequence ID" value="OAQ27936.1"/>
    <property type="molecule type" value="Genomic_DNA"/>
</dbReference>
<feature type="transmembrane region" description="Helical" evidence="1">
    <location>
        <begin position="108"/>
        <end position="126"/>
    </location>
</feature>
<proteinExistence type="predicted"/>
<feature type="transmembrane region" description="Helical" evidence="1">
    <location>
        <begin position="261"/>
        <end position="284"/>
    </location>
</feature>
<evidence type="ECO:0000256" key="1">
    <source>
        <dbReference type="SAM" id="Phobius"/>
    </source>
</evidence>
<protein>
    <submittedName>
        <fullName evidence="2">Uncharacterized protein</fullName>
    </submittedName>
</protein>
<dbReference type="GO" id="GO:0005794">
    <property type="term" value="C:Golgi apparatus"/>
    <property type="evidence" value="ECO:0007669"/>
    <property type="project" value="TreeGrafter"/>
</dbReference>
<keyword evidence="1" id="KW-0812">Transmembrane</keyword>
<organism evidence="2 3">
    <name type="scientific">Linnemannia elongata AG-77</name>
    <dbReference type="NCBI Taxonomy" id="1314771"/>
    <lineage>
        <taxon>Eukaryota</taxon>
        <taxon>Fungi</taxon>
        <taxon>Fungi incertae sedis</taxon>
        <taxon>Mucoromycota</taxon>
        <taxon>Mortierellomycotina</taxon>
        <taxon>Mortierellomycetes</taxon>
        <taxon>Mortierellales</taxon>
        <taxon>Mortierellaceae</taxon>
        <taxon>Linnemannia</taxon>
    </lineage>
</organism>
<keyword evidence="3" id="KW-1185">Reference proteome</keyword>
<dbReference type="PANTHER" id="PTHR34391:SF1">
    <property type="entry name" value="UPF0658 GOLGI APPARATUS MEMBRANE PROTEIN C1952.10C-RELATED"/>
    <property type="match status" value="1"/>
</dbReference>
<evidence type="ECO:0000313" key="2">
    <source>
        <dbReference type="EMBL" id="OAQ27936.1"/>
    </source>
</evidence>
<accession>A0A197JU21</accession>
<feature type="transmembrane region" description="Helical" evidence="1">
    <location>
        <begin position="214"/>
        <end position="241"/>
    </location>
</feature>
<name>A0A197JU21_9FUNG</name>
<evidence type="ECO:0000313" key="3">
    <source>
        <dbReference type="Proteomes" id="UP000078512"/>
    </source>
</evidence>
<feature type="transmembrane region" description="Helical" evidence="1">
    <location>
        <begin position="291"/>
        <end position="311"/>
    </location>
</feature>
<dbReference type="Proteomes" id="UP000078512">
    <property type="component" value="Unassembled WGS sequence"/>
</dbReference>
<dbReference type="InterPro" id="IPR040410">
    <property type="entry name" value="UPF0658_Golgi"/>
</dbReference>
<dbReference type="PANTHER" id="PTHR34391">
    <property type="entry name" value="UPF0658 GOLGI APPARATUS MEMBRANE PROTEIN C1952.10C-RELATED"/>
    <property type="match status" value="1"/>
</dbReference>